<dbReference type="Pfam" id="PF04383">
    <property type="entry name" value="KilA-N"/>
    <property type="match status" value="1"/>
</dbReference>
<dbReference type="EMBL" id="JAAIJQ010000075">
    <property type="protein sequence ID" value="NEV64133.1"/>
    <property type="molecule type" value="Genomic_DNA"/>
</dbReference>
<dbReference type="PROSITE" id="PS51301">
    <property type="entry name" value="KILA_N"/>
    <property type="match status" value="1"/>
</dbReference>
<gene>
    <name evidence="2" type="ORF">G3446_19970</name>
</gene>
<evidence type="ECO:0000259" key="1">
    <source>
        <dbReference type="PROSITE" id="PS51301"/>
    </source>
</evidence>
<organism evidence="2 3">
    <name type="scientific">Thiorhodococcus minor</name>
    <dbReference type="NCBI Taxonomy" id="57489"/>
    <lineage>
        <taxon>Bacteria</taxon>
        <taxon>Pseudomonadati</taxon>
        <taxon>Pseudomonadota</taxon>
        <taxon>Gammaproteobacteria</taxon>
        <taxon>Chromatiales</taxon>
        <taxon>Chromatiaceae</taxon>
        <taxon>Thiorhodococcus</taxon>
    </lineage>
</organism>
<dbReference type="InterPro" id="IPR036887">
    <property type="entry name" value="HTH_APSES_sf"/>
</dbReference>
<protein>
    <submittedName>
        <fullName evidence="2">KilA-N domain-containing protein</fullName>
    </submittedName>
</protein>
<evidence type="ECO:0000313" key="3">
    <source>
        <dbReference type="Proteomes" id="UP000483379"/>
    </source>
</evidence>
<proteinExistence type="predicted"/>
<dbReference type="Proteomes" id="UP000483379">
    <property type="component" value="Unassembled WGS sequence"/>
</dbReference>
<dbReference type="SUPFAM" id="SSF54616">
    <property type="entry name" value="DNA-binding domain of Mlu1-box binding protein MBP1"/>
    <property type="match status" value="1"/>
</dbReference>
<evidence type="ECO:0000313" key="2">
    <source>
        <dbReference type="EMBL" id="NEV64133.1"/>
    </source>
</evidence>
<keyword evidence="3" id="KW-1185">Reference proteome</keyword>
<comment type="caution">
    <text evidence="2">The sequence shown here is derived from an EMBL/GenBank/DDBJ whole genome shotgun (WGS) entry which is preliminary data.</text>
</comment>
<dbReference type="GO" id="GO:0003677">
    <property type="term" value="F:DNA binding"/>
    <property type="evidence" value="ECO:0007669"/>
    <property type="project" value="InterPro"/>
</dbReference>
<dbReference type="InterPro" id="IPR017880">
    <property type="entry name" value="KilA_N"/>
</dbReference>
<name>A0A6M0K5C7_9GAMM</name>
<dbReference type="SMART" id="SM01252">
    <property type="entry name" value="KilA-N"/>
    <property type="match status" value="1"/>
</dbReference>
<dbReference type="InterPro" id="IPR018004">
    <property type="entry name" value="KilA/APSES_HTH"/>
</dbReference>
<accession>A0A6M0K5C7</accession>
<dbReference type="AlphaFoldDB" id="A0A6M0K5C7"/>
<sequence>MSGTEITVDVSLLAQTEEMYFNATEMAKVFGKRPNDWLSLPDTKAYIDALVTENAGNGDEISQPTITGKSGNSQHLILTKRGSKYGGTWLHADLGIAFARWLSPVFAVRLDKWTKARLSQERDWRQKRIEAKTGFLPMTNAVLNAHDPVKHYHFSNEADLINRIVLGMSAKDYREERGVASVRDALDAVQLHEINRLQIINTGLIEVGMDFQERKAKLIECHRRGLTRLAQAA</sequence>
<reference evidence="2 3" key="1">
    <citation type="submission" date="2020-02" db="EMBL/GenBank/DDBJ databases">
        <title>Genome sequences of Thiorhodococcus mannitoliphagus and Thiorhodococcus minor, purple sulfur photosynthetic bacteria in the gammaproteobacterial family, Chromatiaceae.</title>
        <authorList>
            <person name="Aviles F.A."/>
            <person name="Meyer T.E."/>
            <person name="Kyndt J.A."/>
        </authorList>
    </citation>
    <scope>NUCLEOTIDE SEQUENCE [LARGE SCALE GENOMIC DNA]</scope>
    <source>
        <strain evidence="2 3">DSM 11518</strain>
    </source>
</reference>
<dbReference type="RefSeq" id="WP_164454668.1">
    <property type="nucleotide sequence ID" value="NZ_JAAIJQ010000075.1"/>
</dbReference>
<feature type="domain" description="KilA-N" evidence="1">
    <location>
        <begin position="1"/>
        <end position="117"/>
    </location>
</feature>